<dbReference type="Proteomes" id="UP000534783">
    <property type="component" value="Unassembled WGS sequence"/>
</dbReference>
<dbReference type="SUPFAM" id="SSF49299">
    <property type="entry name" value="PKD domain"/>
    <property type="match status" value="2"/>
</dbReference>
<dbReference type="Gene3D" id="2.130.10.10">
    <property type="entry name" value="YVTN repeat-like/Quinoprotein amine dehydrogenase"/>
    <property type="match status" value="3"/>
</dbReference>
<dbReference type="CDD" id="cd00146">
    <property type="entry name" value="PKD"/>
    <property type="match status" value="2"/>
</dbReference>
<dbReference type="InterPro" id="IPR015943">
    <property type="entry name" value="WD40/YVTN_repeat-like_dom_sf"/>
</dbReference>
<keyword evidence="7" id="KW-1185">Reference proteome</keyword>
<dbReference type="InterPro" id="IPR022409">
    <property type="entry name" value="PKD/Chitinase_dom"/>
</dbReference>
<dbReference type="Gene3D" id="2.60.40.10">
    <property type="entry name" value="Immunoglobulins"/>
    <property type="match status" value="2"/>
</dbReference>
<comment type="similarity">
    <text evidence="1">Belongs to the cycloisomerase 2 family.</text>
</comment>
<gene>
    <name evidence="6" type="ORF">MNODULE_08590</name>
</gene>
<evidence type="ECO:0000256" key="4">
    <source>
        <dbReference type="SAM" id="SignalP"/>
    </source>
</evidence>
<feature type="chain" id="PRO_5031375022" evidence="4">
    <location>
        <begin position="27"/>
        <end position="893"/>
    </location>
</feature>
<keyword evidence="2" id="KW-0313">Glucose metabolism</keyword>
<dbReference type="GO" id="GO:0006006">
    <property type="term" value="P:glucose metabolic process"/>
    <property type="evidence" value="ECO:0007669"/>
    <property type="project" value="UniProtKB-KW"/>
</dbReference>
<evidence type="ECO:0000256" key="2">
    <source>
        <dbReference type="ARBA" id="ARBA00022526"/>
    </source>
</evidence>
<reference evidence="6 7" key="1">
    <citation type="journal article" date="2020" name="Nature">
        <title>Bacterial chemolithoautotrophy via manganese oxidation.</title>
        <authorList>
            <person name="Yu H."/>
            <person name="Leadbetter J.R."/>
        </authorList>
    </citation>
    <scope>NUCLEOTIDE SEQUENCE [LARGE SCALE GENOMIC DNA]</scope>
    <source>
        <strain evidence="6 7">Mn-1</strain>
    </source>
</reference>
<dbReference type="GO" id="GO:0017057">
    <property type="term" value="F:6-phosphogluconolactonase activity"/>
    <property type="evidence" value="ECO:0007669"/>
    <property type="project" value="TreeGrafter"/>
</dbReference>
<dbReference type="EMBL" id="VTOW01000001">
    <property type="protein sequence ID" value="NKE70793.1"/>
    <property type="molecule type" value="Genomic_DNA"/>
</dbReference>
<dbReference type="SMART" id="SM00089">
    <property type="entry name" value="PKD"/>
    <property type="match status" value="2"/>
</dbReference>
<dbReference type="PROSITE" id="PS50093">
    <property type="entry name" value="PKD"/>
    <property type="match status" value="2"/>
</dbReference>
<dbReference type="InterPro" id="IPR019405">
    <property type="entry name" value="Lactonase_7-beta_prop"/>
</dbReference>
<name>A0A7X6IAQ6_9BACT</name>
<keyword evidence="4" id="KW-0732">Signal</keyword>
<sequence>MKSHFRKWGWLFFLLGSALTHETGYAAALFNDEFNRTAGLGSSWRVTAGSFGTDGNAARSQGSANAAAITPGLGTDDYTVESVILIPPGSAYSGIIARGRTDANFTFDLYSAQLSTTGTVNLYRRNGGAWTLLRSAAAGIVADRAYTLGLKVAGGSPVDLTVFLDGASLFTFSDSAASRITSGVPGIINYNAGVRYDRFTVSDNGASPPANRPPLAALSAGPGSGAAPLTVHFDGSGSSDPDGSISSYAWDFGDGSNGAGPLIDHSYSTAGTFTATLTVTDNQGARTSAQRTLSVTSGSATLFSDEFDRTTGLGANWRPAGGSMATDGNVAVSTAGTNAAAITPSLGSNDYIVESVLIVPAGSLYSGIVVRGRSDSNFTADLYSVQLSTKGTAALYRRNAGVWTLLRSAPAGIVAGKPYTVRVKVAGSNPVVLDVSVDGAPLFSFNDDASARILSGVPGIINYNAGVKYDRFTVYPAANAFPTARMTATPTVGPPPLTVRFDGSTSSDPDGVVSSYLWNFGDGASGTGAAIEHTYPAAGTYVATLTVTDEGGASAATQRSILVGADTSTLPRFAYAANSASNDVTMYTVDPASGLLTKIGSIAAGTAPYSVTVDPKGRFVYAGNFGSNNISMYRIDPNSGRLTAIGTVPTGIGPYSGAVDPAGRYLYVANENSSTDVWIYRIDQTSGALSLIGTVNAGVSPISITVHPSGEFAYVANTISDNISMYTLDGSTGELTLLGHAPGGSGANSIVIHPSGRFAYAANYNANNVWIYSVDATTGRLTQTGAIAAGTRPFSITVDPSGRFAYVANSADTISMYRIDGTTGALTALGTVGGGSGPRSITADPSGKFIYVANLNSNDVFVYSIGPDGRLTPEGRFPAGTTTRSIRVTPVQP</sequence>
<evidence type="ECO:0000259" key="5">
    <source>
        <dbReference type="PROSITE" id="PS50093"/>
    </source>
</evidence>
<protein>
    <submittedName>
        <fullName evidence="6">Beta-propeller fold lactonase family protein</fullName>
    </submittedName>
</protein>
<dbReference type="Gene3D" id="2.60.120.560">
    <property type="entry name" value="Exo-inulinase, domain 1"/>
    <property type="match status" value="2"/>
</dbReference>
<dbReference type="SUPFAM" id="SSF51004">
    <property type="entry name" value="C-terminal (heme d1) domain of cytochrome cd1-nitrite reductase"/>
    <property type="match status" value="1"/>
</dbReference>
<proteinExistence type="inferred from homology"/>
<feature type="domain" description="PKD" evidence="5">
    <location>
        <begin position="214"/>
        <end position="302"/>
    </location>
</feature>
<evidence type="ECO:0000313" key="6">
    <source>
        <dbReference type="EMBL" id="NKE70793.1"/>
    </source>
</evidence>
<dbReference type="RefSeq" id="WP_168059027.1">
    <property type="nucleotide sequence ID" value="NZ_VTOW01000001.1"/>
</dbReference>
<accession>A0A7X6IAQ6</accession>
<feature type="region of interest" description="Disordered" evidence="3">
    <location>
        <begin position="873"/>
        <end position="893"/>
    </location>
</feature>
<comment type="caution">
    <text evidence="6">The sequence shown here is derived from an EMBL/GenBank/DDBJ whole genome shotgun (WGS) entry which is preliminary data.</text>
</comment>
<dbReference type="Pfam" id="PF18911">
    <property type="entry name" value="PKD_4"/>
    <property type="match status" value="2"/>
</dbReference>
<dbReference type="InterPro" id="IPR013783">
    <property type="entry name" value="Ig-like_fold"/>
</dbReference>
<dbReference type="PANTHER" id="PTHR30344:SF1">
    <property type="entry name" value="6-PHOSPHOGLUCONOLACTONASE"/>
    <property type="match status" value="1"/>
</dbReference>
<evidence type="ECO:0000256" key="3">
    <source>
        <dbReference type="SAM" id="MobiDB-lite"/>
    </source>
</evidence>
<dbReference type="InterPro" id="IPR011048">
    <property type="entry name" value="Haem_d1_sf"/>
</dbReference>
<dbReference type="AlphaFoldDB" id="A0A7X6IAQ6"/>
<dbReference type="InterPro" id="IPR000601">
    <property type="entry name" value="PKD_dom"/>
</dbReference>
<dbReference type="InterPro" id="IPR050282">
    <property type="entry name" value="Cycloisomerase_2"/>
</dbReference>
<evidence type="ECO:0000313" key="7">
    <source>
        <dbReference type="Proteomes" id="UP000534783"/>
    </source>
</evidence>
<feature type="signal peptide" evidence="4">
    <location>
        <begin position="1"/>
        <end position="26"/>
    </location>
</feature>
<organism evidence="6 7">
    <name type="scientific">Candidatus Manganitrophus noduliformans</name>
    <dbReference type="NCBI Taxonomy" id="2606439"/>
    <lineage>
        <taxon>Bacteria</taxon>
        <taxon>Pseudomonadati</taxon>
        <taxon>Nitrospirota</taxon>
        <taxon>Nitrospiria</taxon>
        <taxon>Candidatus Troglogloeales</taxon>
        <taxon>Candidatus Manganitrophaceae</taxon>
        <taxon>Candidatus Manganitrophus</taxon>
    </lineage>
</organism>
<dbReference type="InterPro" id="IPR035986">
    <property type="entry name" value="PKD_dom_sf"/>
</dbReference>
<evidence type="ECO:0000256" key="1">
    <source>
        <dbReference type="ARBA" id="ARBA00005564"/>
    </source>
</evidence>
<feature type="domain" description="PKD" evidence="5">
    <location>
        <begin position="482"/>
        <end position="570"/>
    </location>
</feature>
<dbReference type="PANTHER" id="PTHR30344">
    <property type="entry name" value="6-PHOSPHOGLUCONOLACTONASE-RELATED"/>
    <property type="match status" value="1"/>
</dbReference>
<dbReference type="Pfam" id="PF10282">
    <property type="entry name" value="Lactonase"/>
    <property type="match status" value="2"/>
</dbReference>
<keyword evidence="2" id="KW-0119">Carbohydrate metabolism</keyword>